<accession>A0A8I0N0F1</accession>
<organism evidence="1 2">
    <name type="scientific">Pseudoalteromonas peptidolytica F12-50-A1</name>
    <dbReference type="NCBI Taxonomy" id="1315280"/>
    <lineage>
        <taxon>Bacteria</taxon>
        <taxon>Pseudomonadati</taxon>
        <taxon>Pseudomonadota</taxon>
        <taxon>Gammaproteobacteria</taxon>
        <taxon>Alteromonadales</taxon>
        <taxon>Pseudoalteromonadaceae</taxon>
        <taxon>Pseudoalteromonas</taxon>
    </lineage>
</organism>
<protein>
    <submittedName>
        <fullName evidence="1">Uncharacterized protein</fullName>
    </submittedName>
</protein>
<sequence length="205" mass="22976">MKLTKEELLFINRTLTSHPTEQQRPSDNIPKQAQQTYAEIKKLLASISSHSQFCIVAKNDNEHVEFPLTNLSSLIDLLEHNVEAPSILEATQAGSARSWRTCPSTPVRLRVSSQYMPFNIVSISQSGGLLNTFPFKASAIQANLARRIAKLYLGDPIPLLAKINSIKVITPLELAISFTMDKVDNSRLKAFILHNYIQRKGFDKT</sequence>
<proteinExistence type="predicted"/>
<evidence type="ECO:0000313" key="2">
    <source>
        <dbReference type="Proteomes" id="UP000660708"/>
    </source>
</evidence>
<dbReference type="Proteomes" id="UP000660708">
    <property type="component" value="Unassembled WGS sequence"/>
</dbReference>
<evidence type="ECO:0000313" key="1">
    <source>
        <dbReference type="EMBL" id="MBE0348551.1"/>
    </source>
</evidence>
<gene>
    <name evidence="1" type="ORF">PPEP_b0324</name>
</gene>
<reference evidence="1 2" key="1">
    <citation type="submission" date="2015-06" db="EMBL/GenBank/DDBJ databases">
        <title>Genome sequence of Pseudoalteromonas peptidolytica.</title>
        <authorList>
            <person name="Xie B.-B."/>
            <person name="Rong J.-C."/>
            <person name="Qin Q.-L."/>
            <person name="Zhang Y.-Z."/>
        </authorList>
    </citation>
    <scope>NUCLEOTIDE SEQUENCE [LARGE SCALE GENOMIC DNA]</scope>
    <source>
        <strain evidence="1 2">F12-50-A1</strain>
    </source>
</reference>
<keyword evidence="2" id="KW-1185">Reference proteome</keyword>
<name>A0A8I0N0F1_9GAMM</name>
<dbReference type="RefSeq" id="WP_147390938.1">
    <property type="nucleotide sequence ID" value="NZ_AQHF01000034.1"/>
</dbReference>
<dbReference type="AlphaFoldDB" id="A0A8I0N0F1"/>
<dbReference type="EMBL" id="AQHF01000034">
    <property type="protein sequence ID" value="MBE0348551.1"/>
    <property type="molecule type" value="Genomic_DNA"/>
</dbReference>
<comment type="caution">
    <text evidence="1">The sequence shown here is derived from an EMBL/GenBank/DDBJ whole genome shotgun (WGS) entry which is preliminary data.</text>
</comment>